<dbReference type="Proteomes" id="UP000524404">
    <property type="component" value="Unassembled WGS sequence"/>
</dbReference>
<dbReference type="SMART" id="SM00028">
    <property type="entry name" value="TPR"/>
    <property type="match status" value="4"/>
</dbReference>
<gene>
    <name evidence="5" type="ORF">HNP25_003273</name>
</gene>
<organism evidence="5 6">
    <name type="scientific">Arcicella rosea</name>
    <dbReference type="NCBI Taxonomy" id="502909"/>
    <lineage>
        <taxon>Bacteria</taxon>
        <taxon>Pseudomonadati</taxon>
        <taxon>Bacteroidota</taxon>
        <taxon>Cytophagia</taxon>
        <taxon>Cytophagales</taxon>
        <taxon>Flectobacillaceae</taxon>
        <taxon>Arcicella</taxon>
    </lineage>
</organism>
<protein>
    <submittedName>
        <fullName evidence="5">Tetratricopeptide (TPR) repeat protein</fullName>
    </submittedName>
</protein>
<keyword evidence="4" id="KW-1133">Transmembrane helix</keyword>
<keyword evidence="4" id="KW-0472">Membrane</keyword>
<dbReference type="PROSITE" id="PS50005">
    <property type="entry name" value="TPR"/>
    <property type="match status" value="1"/>
</dbReference>
<reference evidence="5 6" key="1">
    <citation type="submission" date="2020-08" db="EMBL/GenBank/DDBJ databases">
        <title>Functional genomics of gut bacteria from endangered species of beetles.</title>
        <authorList>
            <person name="Carlos-Shanley C."/>
        </authorList>
    </citation>
    <scope>NUCLEOTIDE SEQUENCE [LARGE SCALE GENOMIC DNA]</scope>
    <source>
        <strain evidence="5 6">S00070</strain>
    </source>
</reference>
<dbReference type="PANTHER" id="PTHR44858:SF1">
    <property type="entry name" value="UDP-N-ACETYLGLUCOSAMINE--PEPTIDE N-ACETYLGLUCOSAMINYLTRANSFERASE SPINDLY-RELATED"/>
    <property type="match status" value="1"/>
</dbReference>
<dbReference type="InterPro" id="IPR011990">
    <property type="entry name" value="TPR-like_helical_dom_sf"/>
</dbReference>
<feature type="transmembrane region" description="Helical" evidence="4">
    <location>
        <begin position="6"/>
        <end position="22"/>
    </location>
</feature>
<accession>A0A841EKA3</accession>
<evidence type="ECO:0000313" key="5">
    <source>
        <dbReference type="EMBL" id="MBB6004607.1"/>
    </source>
</evidence>
<keyword evidence="1" id="KW-0677">Repeat</keyword>
<keyword evidence="4" id="KW-0812">Transmembrane</keyword>
<evidence type="ECO:0000256" key="2">
    <source>
        <dbReference type="ARBA" id="ARBA00022803"/>
    </source>
</evidence>
<feature type="repeat" description="TPR" evidence="3">
    <location>
        <begin position="134"/>
        <end position="167"/>
    </location>
</feature>
<dbReference type="EMBL" id="JACHKT010000026">
    <property type="protein sequence ID" value="MBB6004607.1"/>
    <property type="molecule type" value="Genomic_DNA"/>
</dbReference>
<evidence type="ECO:0000256" key="3">
    <source>
        <dbReference type="PROSITE-ProRule" id="PRU00339"/>
    </source>
</evidence>
<dbReference type="InterPro" id="IPR050498">
    <property type="entry name" value="Ycf3"/>
</dbReference>
<name>A0A841EKA3_9BACT</name>
<dbReference type="RefSeq" id="WP_184135714.1">
    <property type="nucleotide sequence ID" value="NZ_JACHKT010000026.1"/>
</dbReference>
<dbReference type="Gene3D" id="1.25.40.10">
    <property type="entry name" value="Tetratricopeptide repeat domain"/>
    <property type="match status" value="2"/>
</dbReference>
<evidence type="ECO:0000313" key="6">
    <source>
        <dbReference type="Proteomes" id="UP000524404"/>
    </source>
</evidence>
<evidence type="ECO:0000256" key="1">
    <source>
        <dbReference type="ARBA" id="ARBA00022737"/>
    </source>
</evidence>
<keyword evidence="2 3" id="KW-0802">TPR repeat</keyword>
<sequence>MEWLLLFFFLPFVLTMMFFNWLEEKLFNFRDREKLGEGELLLHKKKYVEAQAFFTEKLKYFPKSSKAYYHRSTANYMLKNYFSALYDIEQSISFDNTIGEAYVIKGKVLYQLNEYDKAFLEFDKADWYFRSENPETLRWRGMARYCIGQLDNAINDFNRAVELGDEDASYILRTKFEYLKKKY</sequence>
<dbReference type="AlphaFoldDB" id="A0A841EKA3"/>
<dbReference type="PANTHER" id="PTHR44858">
    <property type="entry name" value="TETRATRICOPEPTIDE REPEAT PROTEIN 6"/>
    <property type="match status" value="1"/>
</dbReference>
<dbReference type="InterPro" id="IPR019734">
    <property type="entry name" value="TPR_rpt"/>
</dbReference>
<proteinExistence type="predicted"/>
<comment type="caution">
    <text evidence="5">The sequence shown here is derived from an EMBL/GenBank/DDBJ whole genome shotgun (WGS) entry which is preliminary data.</text>
</comment>
<evidence type="ECO:0000256" key="4">
    <source>
        <dbReference type="SAM" id="Phobius"/>
    </source>
</evidence>
<keyword evidence="6" id="KW-1185">Reference proteome</keyword>
<dbReference type="SUPFAM" id="SSF48452">
    <property type="entry name" value="TPR-like"/>
    <property type="match status" value="1"/>
</dbReference>